<sequence length="76" mass="8875">MKKNHLRINELALLLGISKSKAQKIIRSLNKEMERAGYITVAGRVPLPLLRERMPYEDLSDERIKALEEVSYDEHR</sequence>
<evidence type="ECO:0008006" key="3">
    <source>
        <dbReference type="Google" id="ProtNLM"/>
    </source>
</evidence>
<gene>
    <name evidence="1" type="ORF">BUY48_09950</name>
</gene>
<evidence type="ECO:0000313" key="2">
    <source>
        <dbReference type="Proteomes" id="UP000243350"/>
    </source>
</evidence>
<dbReference type="Proteomes" id="UP000243350">
    <property type="component" value="Unassembled WGS sequence"/>
</dbReference>
<dbReference type="AlphaFoldDB" id="A0A2T4KT07"/>
<proteinExistence type="predicted"/>
<reference evidence="1 2" key="1">
    <citation type="journal article" date="2016" name="Front. Microbiol.">
        <title>Comprehensive Phylogenetic Analysis of Bovine Non-aureus Staphylococci Species Based on Whole-Genome Sequencing.</title>
        <authorList>
            <person name="Naushad S."/>
            <person name="Barkema H.W."/>
            <person name="Luby C."/>
            <person name="Condas L.A."/>
            <person name="Nobrega D.B."/>
            <person name="Carson D.A."/>
            <person name="De Buck J."/>
        </authorList>
    </citation>
    <scope>NUCLEOTIDE SEQUENCE [LARGE SCALE GENOMIC DNA]</scope>
    <source>
        <strain evidence="1 2">SNUC 4143</strain>
    </source>
</reference>
<name>A0A2T4KT07_9STAP</name>
<evidence type="ECO:0000313" key="1">
    <source>
        <dbReference type="EMBL" id="PTF11992.1"/>
    </source>
</evidence>
<dbReference type="RefSeq" id="WP_107520401.1">
    <property type="nucleotide sequence ID" value="NZ_CP130489.1"/>
</dbReference>
<comment type="caution">
    <text evidence="1">The sequence shown here is derived from an EMBL/GenBank/DDBJ whole genome shotgun (WGS) entry which is preliminary data.</text>
</comment>
<accession>A0A2T4KT07</accession>
<organism evidence="1 2">
    <name type="scientific">Staphylococcus devriesei</name>
    <dbReference type="NCBI Taxonomy" id="586733"/>
    <lineage>
        <taxon>Bacteria</taxon>
        <taxon>Bacillati</taxon>
        <taxon>Bacillota</taxon>
        <taxon>Bacilli</taxon>
        <taxon>Bacillales</taxon>
        <taxon>Staphylococcaceae</taxon>
        <taxon>Staphylococcus</taxon>
    </lineage>
</organism>
<protein>
    <recommendedName>
        <fullName evidence="3">Phage protein</fullName>
    </recommendedName>
</protein>
<dbReference type="EMBL" id="PYZH01000080">
    <property type="protein sequence ID" value="PTF11992.1"/>
    <property type="molecule type" value="Genomic_DNA"/>
</dbReference>